<proteinExistence type="predicted"/>
<gene>
    <name evidence="1" type="ORF">S06H3_08087</name>
</gene>
<dbReference type="AlphaFoldDB" id="X1KH42"/>
<name>X1KH42_9ZZZZ</name>
<evidence type="ECO:0000313" key="1">
    <source>
        <dbReference type="EMBL" id="GAI05978.1"/>
    </source>
</evidence>
<accession>X1KH42</accession>
<dbReference type="EMBL" id="BARV01003364">
    <property type="protein sequence ID" value="GAI05978.1"/>
    <property type="molecule type" value="Genomic_DNA"/>
</dbReference>
<protein>
    <submittedName>
        <fullName evidence="1">Uncharacterized protein</fullName>
    </submittedName>
</protein>
<sequence length="73" mass="8352">MWELIDLPMLRLNSKNRQVKINLRFGVTNRRNIIAAVELSNGENITQLVNDLIGLIDLTDRGFTAIKKGRRFG</sequence>
<reference evidence="1" key="1">
    <citation type="journal article" date="2014" name="Front. Microbiol.">
        <title>High frequency of phylogenetically diverse reductive dehalogenase-homologous genes in deep subseafloor sedimentary metagenomes.</title>
        <authorList>
            <person name="Kawai M."/>
            <person name="Futagami T."/>
            <person name="Toyoda A."/>
            <person name="Takaki Y."/>
            <person name="Nishi S."/>
            <person name="Hori S."/>
            <person name="Arai W."/>
            <person name="Tsubouchi T."/>
            <person name="Morono Y."/>
            <person name="Uchiyama I."/>
            <person name="Ito T."/>
            <person name="Fujiyama A."/>
            <person name="Inagaki F."/>
            <person name="Takami H."/>
        </authorList>
    </citation>
    <scope>NUCLEOTIDE SEQUENCE</scope>
    <source>
        <strain evidence="1">Expedition CK06-06</strain>
    </source>
</reference>
<organism evidence="1">
    <name type="scientific">marine sediment metagenome</name>
    <dbReference type="NCBI Taxonomy" id="412755"/>
    <lineage>
        <taxon>unclassified sequences</taxon>
        <taxon>metagenomes</taxon>
        <taxon>ecological metagenomes</taxon>
    </lineage>
</organism>
<comment type="caution">
    <text evidence="1">The sequence shown here is derived from an EMBL/GenBank/DDBJ whole genome shotgun (WGS) entry which is preliminary data.</text>
</comment>